<gene>
    <name evidence="25" type="ORF">AVL63_09070</name>
    <name evidence="26" type="ORF">HNR24_002601</name>
</gene>
<dbReference type="InterPro" id="IPR050499">
    <property type="entry name" value="PEP-utilizing_PTS_enzyme"/>
</dbReference>
<dbReference type="PROSITE" id="PS00370">
    <property type="entry name" value="PEP_ENZYMES_PHOS_SITE"/>
    <property type="match status" value="1"/>
</dbReference>
<evidence type="ECO:0000256" key="18">
    <source>
        <dbReference type="PIRSR" id="PIRSR000732-1"/>
    </source>
</evidence>
<dbReference type="Proteomes" id="UP000546252">
    <property type="component" value="Unassembled WGS sequence"/>
</dbReference>
<dbReference type="Proteomes" id="UP000054023">
    <property type="component" value="Unassembled WGS sequence"/>
</dbReference>
<evidence type="ECO:0000256" key="13">
    <source>
        <dbReference type="ARBA" id="ARBA00022723"/>
    </source>
</evidence>
<evidence type="ECO:0000313" key="26">
    <source>
        <dbReference type="EMBL" id="MBA8922668.1"/>
    </source>
</evidence>
<dbReference type="InterPro" id="IPR008731">
    <property type="entry name" value="PTS_EIN"/>
</dbReference>
<feature type="binding site" evidence="19">
    <location>
        <position position="445"/>
    </location>
    <ligand>
        <name>phosphoenolpyruvate</name>
        <dbReference type="ChEBI" id="CHEBI:58702"/>
    </ligand>
</feature>
<dbReference type="GO" id="GO:0008965">
    <property type="term" value="F:phosphoenolpyruvate-protein phosphotransferase activity"/>
    <property type="evidence" value="ECO:0007669"/>
    <property type="project" value="UniProtKB-EC"/>
</dbReference>
<dbReference type="STRING" id="317018.AVL63_09070"/>
<feature type="binding site" evidence="19">
    <location>
        <position position="322"/>
    </location>
    <ligand>
        <name>phosphoenolpyruvate</name>
        <dbReference type="ChEBI" id="CHEBI:58702"/>
    </ligand>
</feature>
<keyword evidence="10 17" id="KW-0762">Sugar transport</keyword>
<evidence type="ECO:0000256" key="2">
    <source>
        <dbReference type="ARBA" id="ARBA00001946"/>
    </source>
</evidence>
<dbReference type="EC" id="2.7.3.9" evidence="6 17"/>
<proteinExistence type="inferred from homology"/>
<accession>A0A0W8IL58</accession>
<evidence type="ECO:0000313" key="25">
    <source>
        <dbReference type="EMBL" id="KUG60508.1"/>
    </source>
</evidence>
<dbReference type="Pfam" id="PF02896">
    <property type="entry name" value="PEP-utilizers_C"/>
    <property type="match status" value="1"/>
</dbReference>
<keyword evidence="27" id="KW-1185">Reference proteome</keyword>
<dbReference type="PANTHER" id="PTHR46244:SF3">
    <property type="entry name" value="PHOSPHOENOLPYRUVATE-PROTEIN PHOSPHOTRANSFERASE"/>
    <property type="match status" value="1"/>
</dbReference>
<comment type="catalytic activity">
    <reaction evidence="1 17">
        <text>L-histidyl-[protein] + phosphoenolpyruvate = N(pros)-phospho-L-histidyl-[protein] + pyruvate</text>
        <dbReference type="Rhea" id="RHEA:23880"/>
        <dbReference type="Rhea" id="RHEA-COMP:9745"/>
        <dbReference type="Rhea" id="RHEA-COMP:9746"/>
        <dbReference type="ChEBI" id="CHEBI:15361"/>
        <dbReference type="ChEBI" id="CHEBI:29979"/>
        <dbReference type="ChEBI" id="CHEBI:58702"/>
        <dbReference type="ChEBI" id="CHEBI:64837"/>
        <dbReference type="EC" id="2.7.3.9"/>
    </reaction>
</comment>
<dbReference type="InterPro" id="IPR036637">
    <property type="entry name" value="Phosphohistidine_dom_sf"/>
</dbReference>
<comment type="subcellular location">
    <subcellularLocation>
        <location evidence="4 17">Cytoplasm</location>
    </subcellularLocation>
</comment>
<dbReference type="Pfam" id="PF05524">
    <property type="entry name" value="PEP-utilisers_N"/>
    <property type="match status" value="1"/>
</dbReference>
<evidence type="ECO:0000256" key="17">
    <source>
        <dbReference type="PIRNR" id="PIRNR000732"/>
    </source>
</evidence>
<dbReference type="GO" id="GO:0009401">
    <property type="term" value="P:phosphoenolpyruvate-dependent sugar phosphotransferase system"/>
    <property type="evidence" value="ECO:0007669"/>
    <property type="project" value="UniProtKB-KW"/>
</dbReference>
<dbReference type="InterPro" id="IPR015813">
    <property type="entry name" value="Pyrv/PenolPyrv_kinase-like_dom"/>
</dbReference>
<feature type="region of interest" description="Disordered" evidence="21">
    <location>
        <begin position="1"/>
        <end position="42"/>
    </location>
</feature>
<reference evidence="27" key="1">
    <citation type="submission" date="2015-12" db="EMBL/GenBank/DDBJ databases">
        <authorList>
            <person name="Nair G.R."/>
            <person name="Kaur G."/>
            <person name="Mayilraj S."/>
        </authorList>
    </citation>
    <scope>NUCLEOTIDE SEQUENCE [LARGE SCALE GENOMIC DNA]</scope>
    <source>
        <strain evidence="27">CD08_7</strain>
    </source>
</reference>
<feature type="binding site" evidence="20">
    <location>
        <position position="411"/>
    </location>
    <ligand>
        <name>Mg(2+)</name>
        <dbReference type="ChEBI" id="CHEBI:18420"/>
    </ligand>
</feature>
<dbReference type="GO" id="GO:0046872">
    <property type="term" value="F:metal ion binding"/>
    <property type="evidence" value="ECO:0007669"/>
    <property type="project" value="UniProtKB-KW"/>
</dbReference>
<evidence type="ECO:0000256" key="4">
    <source>
        <dbReference type="ARBA" id="ARBA00004496"/>
    </source>
</evidence>
<dbReference type="Gene3D" id="1.10.274.10">
    <property type="entry name" value="PtsI, HPr-binding domain"/>
    <property type="match status" value="1"/>
</dbReference>
<reference evidence="26 28" key="3">
    <citation type="submission" date="2020-08" db="EMBL/GenBank/DDBJ databases">
        <title>Sequencing the genomes of 1000 actinobacteria strains.</title>
        <authorList>
            <person name="Klenk H.-P."/>
        </authorList>
    </citation>
    <scope>NUCLEOTIDE SEQUENCE [LARGE SCALE GENOMIC DNA]</scope>
    <source>
        <strain evidence="26 28">DSM 19081</strain>
    </source>
</reference>
<dbReference type="PRINTS" id="PR01736">
    <property type="entry name" value="PHPHTRNFRASE"/>
</dbReference>
<evidence type="ECO:0000256" key="14">
    <source>
        <dbReference type="ARBA" id="ARBA00022777"/>
    </source>
</evidence>
<feature type="binding site" evidence="19">
    <location>
        <begin position="434"/>
        <end position="435"/>
    </location>
    <ligand>
        <name>phosphoenolpyruvate</name>
        <dbReference type="ChEBI" id="CHEBI:58702"/>
    </ligand>
</feature>
<protein>
    <recommendedName>
        <fullName evidence="7 17">Phosphoenolpyruvate-protein phosphotransferase</fullName>
        <ecNumber evidence="6 17">2.7.3.9</ecNumber>
    </recommendedName>
    <alternativeName>
        <fullName evidence="16 17">Phosphotransferase system, enzyme I</fullName>
    </alternativeName>
</protein>
<comment type="similarity">
    <text evidence="5 17">Belongs to the PEP-utilizing enzyme family.</text>
</comment>
<organism evidence="25 27">
    <name type="scientific">Nesterenkonia jeotgali</name>
    <dbReference type="NCBI Taxonomy" id="317018"/>
    <lineage>
        <taxon>Bacteria</taxon>
        <taxon>Bacillati</taxon>
        <taxon>Actinomycetota</taxon>
        <taxon>Actinomycetes</taxon>
        <taxon>Micrococcales</taxon>
        <taxon>Micrococcaceae</taxon>
        <taxon>Nesterenkonia</taxon>
    </lineage>
</organism>
<dbReference type="Gene3D" id="3.50.30.10">
    <property type="entry name" value="Phosphohistidine domain"/>
    <property type="match status" value="1"/>
</dbReference>
<comment type="caution">
    <text evidence="25">The sequence shown here is derived from an EMBL/GenBank/DDBJ whole genome shotgun (WGS) entry which is preliminary data.</text>
</comment>
<dbReference type="PIRSF" id="PIRSF000732">
    <property type="entry name" value="PTS_enzyme_I"/>
    <property type="match status" value="1"/>
</dbReference>
<dbReference type="GO" id="GO:0005737">
    <property type="term" value="C:cytoplasm"/>
    <property type="evidence" value="ECO:0007669"/>
    <property type="project" value="UniProtKB-SubCell"/>
</dbReference>
<evidence type="ECO:0000256" key="16">
    <source>
        <dbReference type="ARBA" id="ARBA00033235"/>
    </source>
</evidence>
<evidence type="ECO:0000256" key="19">
    <source>
        <dbReference type="PIRSR" id="PIRSR000732-2"/>
    </source>
</evidence>
<evidence type="ECO:0000256" key="21">
    <source>
        <dbReference type="SAM" id="MobiDB-lite"/>
    </source>
</evidence>
<dbReference type="GO" id="GO:0016301">
    <property type="term" value="F:kinase activity"/>
    <property type="evidence" value="ECO:0007669"/>
    <property type="project" value="UniProtKB-KW"/>
</dbReference>
<dbReference type="InterPro" id="IPR000121">
    <property type="entry name" value="PEP_util_C"/>
</dbReference>
<dbReference type="Pfam" id="PF00391">
    <property type="entry name" value="PEP-utilizers"/>
    <property type="match status" value="1"/>
</dbReference>
<evidence type="ECO:0000256" key="12">
    <source>
        <dbReference type="ARBA" id="ARBA00022683"/>
    </source>
</evidence>
<evidence type="ECO:0000313" key="28">
    <source>
        <dbReference type="Proteomes" id="UP000546252"/>
    </source>
</evidence>
<evidence type="ECO:0000256" key="1">
    <source>
        <dbReference type="ARBA" id="ARBA00000683"/>
    </source>
</evidence>
<comment type="function">
    <text evidence="3 17">General (non sugar-specific) component of the phosphoenolpyruvate-dependent sugar phosphotransferase system (sugar PTS). This major carbohydrate active-transport system catalyzes the phosphorylation of incoming sugar substrates concomitantly with their translocation across the cell membrane. Enzyme I transfers the phosphoryl group from phosphoenolpyruvate (PEP) to the phosphoryl carrier protein (HPr).</text>
</comment>
<dbReference type="OrthoDB" id="9765468at2"/>
<evidence type="ECO:0000256" key="9">
    <source>
        <dbReference type="ARBA" id="ARBA00022490"/>
    </source>
</evidence>
<feature type="compositionally biased region" description="Basic and acidic residues" evidence="21">
    <location>
        <begin position="32"/>
        <end position="42"/>
    </location>
</feature>
<dbReference type="InterPro" id="IPR036618">
    <property type="entry name" value="PtsI_HPr-bd_sf"/>
</dbReference>
<feature type="domain" description="PEP-utilising enzyme mobile" evidence="22">
    <location>
        <begin position="150"/>
        <end position="219"/>
    </location>
</feature>
<keyword evidence="12 17" id="KW-0598">Phosphotransferase system</keyword>
<dbReference type="SUPFAM" id="SSF52009">
    <property type="entry name" value="Phosphohistidine domain"/>
    <property type="match status" value="1"/>
</dbReference>
<keyword evidence="15 17" id="KW-0460">Magnesium</keyword>
<feature type="binding site" evidence="20">
    <location>
        <position position="435"/>
    </location>
    <ligand>
        <name>Mg(2+)</name>
        <dbReference type="ChEBI" id="CHEBI:18420"/>
    </ligand>
</feature>
<evidence type="ECO:0000256" key="6">
    <source>
        <dbReference type="ARBA" id="ARBA00012232"/>
    </source>
</evidence>
<dbReference type="AlphaFoldDB" id="A0A0W8IL58"/>
<evidence type="ECO:0000256" key="10">
    <source>
        <dbReference type="ARBA" id="ARBA00022597"/>
    </source>
</evidence>
<dbReference type="RefSeq" id="WP_058887491.1">
    <property type="nucleotide sequence ID" value="NZ_BAAAKT010000001.1"/>
</dbReference>
<keyword evidence="14 17" id="KW-0418">Kinase</keyword>
<evidence type="ECO:0000313" key="27">
    <source>
        <dbReference type="Proteomes" id="UP000054023"/>
    </source>
</evidence>
<evidence type="ECO:0000259" key="23">
    <source>
        <dbReference type="Pfam" id="PF02896"/>
    </source>
</evidence>
<evidence type="ECO:0000256" key="3">
    <source>
        <dbReference type="ARBA" id="ARBA00002728"/>
    </source>
</evidence>
<dbReference type="EMBL" id="JACJIH010000001">
    <property type="protein sequence ID" value="MBA8922668.1"/>
    <property type="molecule type" value="Genomic_DNA"/>
</dbReference>
<keyword evidence="25" id="KW-0670">Pyruvate</keyword>
<evidence type="ECO:0000259" key="22">
    <source>
        <dbReference type="Pfam" id="PF00391"/>
    </source>
</evidence>
<evidence type="ECO:0000256" key="8">
    <source>
        <dbReference type="ARBA" id="ARBA00022448"/>
    </source>
</evidence>
<evidence type="ECO:0000256" key="11">
    <source>
        <dbReference type="ARBA" id="ARBA00022679"/>
    </source>
</evidence>
<dbReference type="EMBL" id="LQBM01000001">
    <property type="protein sequence ID" value="KUG60508.1"/>
    <property type="molecule type" value="Genomic_DNA"/>
</dbReference>
<dbReference type="Gene3D" id="3.20.20.60">
    <property type="entry name" value="Phosphoenolpyruvate-binding domains"/>
    <property type="match status" value="1"/>
</dbReference>
<sequence>MPELSGIGVGRGIAAGPVARMSPPPPAPADEASERSAEAETERVQKAVAEVAAELEARGRTAGGMARDVLEAQAMMAQDPTLHEAVATRLQAGKTGEYAVHEAFAEFRATLEELGGYLGERASDLSDVSQRVIASLRGLPAPGVPDPGHPFILVAEDLAPADTALLNLDQVQALVTIQGGPTSHTAILAREKSITAIVGVAEAASLTEGQQVIVDAGAGAVITDPTQEQLDEAQARRAAHAAQAAAPITPGALADGTAVPLLANLGSAKSTEKAVALGAEGVGLFRTEFLFLSADEAPSVEEQREAYQSVLEAFPGQKVVVRALDAGADKPLSFLNDAPEENPALGLRGLRALMANEQILRDQLTALAQAQENTEADVWVMAPMVSTVEEAEAFTALAKEHGLATAGVMVEVPSIALMADELLSRTDFASIGTNDLTQYTMAADRLLGSVASLQDPWHPAVLRLIREVGAAGIASEKPVGVCGEAAADPLLAVVLVGLGVNTLSMSPAALAEVRAELKLHTLKQARGIAAAALTAATAGQAREAAQQAAQDAVQDTVQPAVQH</sequence>
<dbReference type="InterPro" id="IPR018274">
    <property type="entry name" value="PEP_util_AS"/>
</dbReference>
<dbReference type="InterPro" id="IPR024692">
    <property type="entry name" value="PTS_EI"/>
</dbReference>
<reference evidence="25" key="2">
    <citation type="submission" date="2015-12" db="EMBL/GenBank/DDBJ databases">
        <authorList>
            <person name="Shamseldin A."/>
            <person name="Moawad H."/>
            <person name="Abd El-Rahim W.M."/>
            <person name="Sadowsky M.J."/>
        </authorList>
    </citation>
    <scope>NUCLEOTIDE SEQUENCE [LARGE SCALE GENOMIC DNA]</scope>
    <source>
        <strain evidence="25">CD08_7</strain>
    </source>
</reference>
<dbReference type="PANTHER" id="PTHR46244">
    <property type="entry name" value="PHOSPHOENOLPYRUVATE-PROTEIN PHOSPHOTRANSFERASE"/>
    <property type="match status" value="1"/>
</dbReference>
<feature type="domain" description="PEP-utilising enzyme C-terminal" evidence="23">
    <location>
        <begin position="248"/>
        <end position="518"/>
    </location>
</feature>
<dbReference type="SUPFAM" id="SSF51621">
    <property type="entry name" value="Phosphoenolpyruvate/pyruvate domain"/>
    <property type="match status" value="1"/>
</dbReference>
<feature type="active site" description="Proton donor" evidence="18">
    <location>
        <position position="482"/>
    </location>
</feature>
<name>A0A0W8IL58_9MICC</name>
<keyword evidence="11 17" id="KW-0808">Transferase</keyword>
<dbReference type="NCBIfam" id="TIGR01417">
    <property type="entry name" value="PTS_I_fam"/>
    <property type="match status" value="1"/>
</dbReference>
<evidence type="ECO:0000256" key="7">
    <source>
        <dbReference type="ARBA" id="ARBA00016544"/>
    </source>
</evidence>
<dbReference type="InterPro" id="IPR040442">
    <property type="entry name" value="Pyrv_kinase-like_dom_sf"/>
</dbReference>
<feature type="active site" description="Tele-phosphohistidine intermediate" evidence="18">
    <location>
        <position position="184"/>
    </location>
</feature>
<evidence type="ECO:0000256" key="20">
    <source>
        <dbReference type="PIRSR" id="PIRSR000732-3"/>
    </source>
</evidence>
<comment type="cofactor">
    <cofactor evidence="2 17 20">
        <name>Mg(2+)</name>
        <dbReference type="ChEBI" id="CHEBI:18420"/>
    </cofactor>
</comment>
<evidence type="ECO:0000256" key="5">
    <source>
        <dbReference type="ARBA" id="ARBA00007837"/>
    </source>
</evidence>
<keyword evidence="13 17" id="KW-0479">Metal-binding</keyword>
<dbReference type="InterPro" id="IPR006318">
    <property type="entry name" value="PTS_EI-like"/>
</dbReference>
<keyword evidence="8 17" id="KW-0813">Transport</keyword>
<keyword evidence="9 17" id="KW-0963">Cytoplasm</keyword>
<evidence type="ECO:0000256" key="15">
    <source>
        <dbReference type="ARBA" id="ARBA00022842"/>
    </source>
</evidence>
<evidence type="ECO:0000259" key="24">
    <source>
        <dbReference type="Pfam" id="PF05524"/>
    </source>
</evidence>
<feature type="binding site" evidence="19">
    <location>
        <position position="286"/>
    </location>
    <ligand>
        <name>phosphoenolpyruvate</name>
        <dbReference type="ChEBI" id="CHEBI:58702"/>
    </ligand>
</feature>
<dbReference type="SUPFAM" id="SSF47831">
    <property type="entry name" value="Enzyme I of the PEP:sugar phosphotransferase system HPr-binding (sub)domain"/>
    <property type="match status" value="1"/>
</dbReference>
<feature type="domain" description="Phosphotransferase system enzyme I N-terminal" evidence="24">
    <location>
        <begin position="5"/>
        <end position="121"/>
    </location>
</feature>
<dbReference type="InterPro" id="IPR008279">
    <property type="entry name" value="PEP-util_enz_mobile_dom"/>
</dbReference>